<feature type="transmembrane region" description="Helical" evidence="1">
    <location>
        <begin position="132"/>
        <end position="148"/>
    </location>
</feature>
<feature type="transmembrane region" description="Helical" evidence="1">
    <location>
        <begin position="361"/>
        <end position="379"/>
    </location>
</feature>
<keyword evidence="3" id="KW-1185">Reference proteome</keyword>
<dbReference type="EMBL" id="QMIE01000007">
    <property type="protein sequence ID" value="TVM17317.1"/>
    <property type="molecule type" value="Genomic_DNA"/>
</dbReference>
<gene>
    <name evidence="2" type="ORF">DPQ33_09020</name>
</gene>
<evidence type="ECO:0000313" key="2">
    <source>
        <dbReference type="EMBL" id="TVM17317.1"/>
    </source>
</evidence>
<feature type="transmembrane region" description="Helical" evidence="1">
    <location>
        <begin position="98"/>
        <end position="120"/>
    </location>
</feature>
<dbReference type="Proteomes" id="UP000448292">
    <property type="component" value="Unassembled WGS sequence"/>
</dbReference>
<keyword evidence="1" id="KW-0472">Membrane</keyword>
<feature type="transmembrane region" description="Helical" evidence="1">
    <location>
        <begin position="179"/>
        <end position="205"/>
    </location>
</feature>
<feature type="transmembrane region" description="Helical" evidence="1">
    <location>
        <begin position="296"/>
        <end position="317"/>
    </location>
</feature>
<sequence>MSGSRNPELGHPFQTKPFDLPAALLLSALVFVAAHGAFLFDPYVANDDVRQQLFWMLSWLDSQLYGPEYVLADFSAQYVSWGVRGLYRIAAFLGLDPILAGKLLTGVLYTFMGGAVFGLSRRIAGGGNTGRWVGFASLAVFLLHPYFLHNISGGLARAFAGPLLVGFAWAWAADRGRRALVCLLLQALFIPYIFVLCAGSLALAWSWERVRPSARALPADASTVSIAAAFAMGGAVTFAFNRALTAAGFGPLVDKADMIGNVIFTSKGRLEIFPTPSVLKLAVLDPLEKLMPFQEWGPALGAAGAVVLGAFLLGTAIRAPWRETASRSRALFAIAASSLVLYAVARLVLLKLFLPERYIEYSAHVIWCLLLGLPLGYALSRLGAPDVRRALGIGVLVAVTVLAGVRLQGQGLYHYEDHASLYEAVRQTDKQAVIGGHPSLMDNVLTFGQRRVYVTFEIAQPWCVGLWNIVEPRLEKTFRAYYSDSAEDVDRWCRAEGIDYIVVDDRHFEPWFLKPEKQYIPLKEALRLPGWASWLAEPIAALARAFGVPETAVKPHERTDTYRDGVPFFAPFDELIADVVEQGGGRFALLDETRFPGTRIGPHQRIIDMRSAVGEAGGTKEAS</sequence>
<evidence type="ECO:0000256" key="1">
    <source>
        <dbReference type="SAM" id="Phobius"/>
    </source>
</evidence>
<feature type="transmembrane region" description="Helical" evidence="1">
    <location>
        <begin position="20"/>
        <end position="40"/>
    </location>
</feature>
<reference evidence="2 3" key="1">
    <citation type="submission" date="2018-06" db="EMBL/GenBank/DDBJ databases">
        <title>Complete genome of Desulfovibrio indonesiensis P37SLT.</title>
        <authorList>
            <person name="Crispim J.S."/>
            <person name="Vidigal P.M.P."/>
            <person name="Silva L.C.F."/>
            <person name="Laguardia C.N."/>
            <person name="Araujo L.C."/>
            <person name="Dias R.S."/>
            <person name="Sousa M.P."/>
            <person name="Paula S.O."/>
            <person name="Silva C."/>
        </authorList>
    </citation>
    <scope>NUCLEOTIDE SEQUENCE [LARGE SCALE GENOMIC DNA]</scope>
    <source>
        <strain evidence="2 3">P37SLT</strain>
    </source>
</reference>
<evidence type="ECO:0000313" key="3">
    <source>
        <dbReference type="Proteomes" id="UP000448292"/>
    </source>
</evidence>
<comment type="caution">
    <text evidence="2">The sequence shown here is derived from an EMBL/GenBank/DDBJ whole genome shotgun (WGS) entry which is preliminary data.</text>
</comment>
<keyword evidence="1" id="KW-1133">Transmembrane helix</keyword>
<organism evidence="2 3">
    <name type="scientific">Oceanidesulfovibrio indonesiensis</name>
    <dbReference type="NCBI Taxonomy" id="54767"/>
    <lineage>
        <taxon>Bacteria</taxon>
        <taxon>Pseudomonadati</taxon>
        <taxon>Thermodesulfobacteriota</taxon>
        <taxon>Desulfovibrionia</taxon>
        <taxon>Desulfovibrionales</taxon>
        <taxon>Desulfovibrionaceae</taxon>
        <taxon>Oceanidesulfovibrio</taxon>
    </lineage>
</organism>
<proteinExistence type="predicted"/>
<feature type="transmembrane region" description="Helical" evidence="1">
    <location>
        <begin position="329"/>
        <end position="349"/>
    </location>
</feature>
<dbReference type="OrthoDB" id="5443342at2"/>
<keyword evidence="1" id="KW-0812">Transmembrane</keyword>
<protein>
    <recommendedName>
        <fullName evidence="4">Glycosyltransferase RgtA/B/C/D-like domain-containing protein</fullName>
    </recommendedName>
</protein>
<feature type="transmembrane region" description="Helical" evidence="1">
    <location>
        <begin position="154"/>
        <end position="172"/>
    </location>
</feature>
<dbReference type="RefSeq" id="WP_144302895.1">
    <property type="nucleotide sequence ID" value="NZ_QMIE01000007.1"/>
</dbReference>
<name>A0A7M3MFB3_9BACT</name>
<dbReference type="AlphaFoldDB" id="A0A7M3MFB3"/>
<evidence type="ECO:0008006" key="4">
    <source>
        <dbReference type="Google" id="ProtNLM"/>
    </source>
</evidence>
<accession>A0A7M3MFB3</accession>
<feature type="transmembrane region" description="Helical" evidence="1">
    <location>
        <begin position="391"/>
        <end position="409"/>
    </location>
</feature>